<accession>A0A9W6FI59</accession>
<gene>
    <name evidence="4" type="ORF">GGQ86_001897</name>
    <name evidence="3" type="ORF">XFLAVUS301_04950</name>
</gene>
<keyword evidence="6" id="KW-1185">Reference proteome</keyword>
<dbReference type="RefSeq" id="WP_281805115.1">
    <property type="nucleotide sequence ID" value="NZ_BSDO01000001.1"/>
</dbReference>
<dbReference type="PROSITE" id="PS50975">
    <property type="entry name" value="ATP_GRASP"/>
    <property type="match status" value="1"/>
</dbReference>
<evidence type="ECO:0000313" key="5">
    <source>
        <dbReference type="Proteomes" id="UP001144397"/>
    </source>
</evidence>
<comment type="caution">
    <text evidence="3">The sequence shown here is derived from an EMBL/GenBank/DDBJ whole genome shotgun (WGS) entry which is preliminary data.</text>
</comment>
<evidence type="ECO:0000259" key="2">
    <source>
        <dbReference type="PROSITE" id="PS50975"/>
    </source>
</evidence>
<protein>
    <submittedName>
        <fullName evidence="4">ATP-grasp superfamily ATP-dependent carboligase</fullName>
    </submittedName>
</protein>
<dbReference type="EMBL" id="BSDO01000001">
    <property type="protein sequence ID" value="GLI20821.1"/>
    <property type="molecule type" value="Genomic_DNA"/>
</dbReference>
<dbReference type="InterPro" id="IPR040803">
    <property type="entry name" value="MfnD_preATP-grasp"/>
</dbReference>
<sequence length="316" mass="32467">MRVLVLEYVTAGGMRRETVPPSLAAEAALIRDAMLADLAALPSPPEILTTCDERLPLPGAIPVGLHASAWVLWRTLADEADLIWPVAPETGGILADLVRMLAATGKPVLASTPEAILIATSKLETARRLALAGVPHIPTYPLADAPEIPGARITKPDDGAGCDATFLWPAGVPATPEATESVVIQPYVPGEAASLTVLVAAGEARLLCVNRQHITVRDGRLSLSGLTVGAQADDGRLAALARAVVAACPGIDGFIGIDIILTEAGPVVVEINPRLTTAYAGLRQALGLNPATLLPALAAGAGEVPLRPATVELALA</sequence>
<keyword evidence="1" id="KW-0067">ATP-binding</keyword>
<dbReference type="AlphaFoldDB" id="A0A9W6FI59"/>
<reference evidence="3" key="1">
    <citation type="submission" date="2022-12" db="EMBL/GenBank/DDBJ databases">
        <title>Reference genome sequencing for broad-spectrum identification of bacterial and archaeal isolates by mass spectrometry.</title>
        <authorList>
            <person name="Sekiguchi Y."/>
            <person name="Tourlousse D.M."/>
        </authorList>
    </citation>
    <scope>NUCLEOTIDE SEQUENCE</scope>
    <source>
        <strain evidence="3">301</strain>
    </source>
</reference>
<dbReference type="Proteomes" id="UP001245370">
    <property type="component" value="Unassembled WGS sequence"/>
</dbReference>
<proteinExistence type="predicted"/>
<reference evidence="4 6" key="2">
    <citation type="submission" date="2023-07" db="EMBL/GenBank/DDBJ databases">
        <title>Genomic Encyclopedia of Type Strains, Phase IV (KMG-IV): sequencing the most valuable type-strain genomes for metagenomic binning, comparative biology and taxonomic classification.</title>
        <authorList>
            <person name="Goeker M."/>
        </authorList>
    </citation>
    <scope>NUCLEOTIDE SEQUENCE [LARGE SCALE GENOMIC DNA]</scope>
    <source>
        <strain evidence="4 6">DSM 338</strain>
    </source>
</reference>
<feature type="domain" description="ATP-grasp" evidence="2">
    <location>
        <begin position="115"/>
        <end position="299"/>
    </location>
</feature>
<evidence type="ECO:0000313" key="4">
    <source>
        <dbReference type="EMBL" id="MDR6333427.1"/>
    </source>
</evidence>
<organism evidence="3 5">
    <name type="scientific">Xanthobacter flavus</name>
    <dbReference type="NCBI Taxonomy" id="281"/>
    <lineage>
        <taxon>Bacteria</taxon>
        <taxon>Pseudomonadati</taxon>
        <taxon>Pseudomonadota</taxon>
        <taxon>Alphaproteobacteria</taxon>
        <taxon>Hyphomicrobiales</taxon>
        <taxon>Xanthobacteraceae</taxon>
        <taxon>Xanthobacter</taxon>
    </lineage>
</organism>
<keyword evidence="1" id="KW-0547">Nucleotide-binding</keyword>
<dbReference type="GeneID" id="95761288"/>
<evidence type="ECO:0000313" key="3">
    <source>
        <dbReference type="EMBL" id="GLI20821.1"/>
    </source>
</evidence>
<dbReference type="Pfam" id="PF18301">
    <property type="entry name" value="preATP-grasp_3"/>
    <property type="match status" value="1"/>
</dbReference>
<dbReference type="GO" id="GO:0005524">
    <property type="term" value="F:ATP binding"/>
    <property type="evidence" value="ECO:0007669"/>
    <property type="project" value="UniProtKB-UniRule"/>
</dbReference>
<evidence type="ECO:0000313" key="6">
    <source>
        <dbReference type="Proteomes" id="UP001245370"/>
    </source>
</evidence>
<dbReference type="GO" id="GO:0046872">
    <property type="term" value="F:metal ion binding"/>
    <property type="evidence" value="ECO:0007669"/>
    <property type="project" value="InterPro"/>
</dbReference>
<dbReference type="SUPFAM" id="SSF56059">
    <property type="entry name" value="Glutathione synthetase ATP-binding domain-like"/>
    <property type="match status" value="1"/>
</dbReference>
<dbReference type="Proteomes" id="UP001144397">
    <property type="component" value="Unassembled WGS sequence"/>
</dbReference>
<dbReference type="InterPro" id="IPR003806">
    <property type="entry name" value="ATP-grasp_PylC-type"/>
</dbReference>
<dbReference type="Gene3D" id="2.30.36.100">
    <property type="match status" value="1"/>
</dbReference>
<dbReference type="InterPro" id="IPR024710">
    <property type="entry name" value="MfnD"/>
</dbReference>
<name>A0A9W6FI59_XANFL</name>
<dbReference type="Gene3D" id="3.30.470.20">
    <property type="entry name" value="ATP-grasp fold, B domain"/>
    <property type="match status" value="1"/>
</dbReference>
<evidence type="ECO:0000256" key="1">
    <source>
        <dbReference type="PROSITE-ProRule" id="PRU00409"/>
    </source>
</evidence>
<dbReference type="Pfam" id="PF02655">
    <property type="entry name" value="ATP-grasp_3"/>
    <property type="match status" value="1"/>
</dbReference>
<dbReference type="InterPro" id="IPR011761">
    <property type="entry name" value="ATP-grasp"/>
</dbReference>
<dbReference type="Gene3D" id="3.40.50.11770">
    <property type="match status" value="1"/>
</dbReference>
<dbReference type="EMBL" id="JAVDPY010000003">
    <property type="protein sequence ID" value="MDR6333427.1"/>
    <property type="molecule type" value="Genomic_DNA"/>
</dbReference>
<dbReference type="PIRSF" id="PIRSF016766">
    <property type="entry name" value="UCP016766_ATPgrasp"/>
    <property type="match status" value="1"/>
</dbReference>